<dbReference type="GO" id="GO:0009251">
    <property type="term" value="P:glucan catabolic process"/>
    <property type="evidence" value="ECO:0007669"/>
    <property type="project" value="TreeGrafter"/>
</dbReference>
<gene>
    <name evidence="3" type="ORF">MYCIT1_LOCUS35415</name>
</gene>
<evidence type="ECO:0000256" key="1">
    <source>
        <dbReference type="SAM" id="SignalP"/>
    </source>
</evidence>
<dbReference type="AlphaFoldDB" id="A0AAD2HXV3"/>
<feature type="domain" description="GH16" evidence="2">
    <location>
        <begin position="5"/>
        <end position="299"/>
    </location>
</feature>
<dbReference type="Proteomes" id="UP001295794">
    <property type="component" value="Unassembled WGS sequence"/>
</dbReference>
<evidence type="ECO:0000313" key="4">
    <source>
        <dbReference type="Proteomes" id="UP001295794"/>
    </source>
</evidence>
<dbReference type="Gene3D" id="2.60.120.200">
    <property type="match status" value="1"/>
</dbReference>
<dbReference type="InterPro" id="IPR013320">
    <property type="entry name" value="ConA-like_dom_sf"/>
</dbReference>
<dbReference type="EMBL" id="CAVNYO010000466">
    <property type="protein sequence ID" value="CAK5283129.1"/>
    <property type="molecule type" value="Genomic_DNA"/>
</dbReference>
<evidence type="ECO:0000259" key="2">
    <source>
        <dbReference type="PROSITE" id="PS51762"/>
    </source>
</evidence>
<dbReference type="InterPro" id="IPR000757">
    <property type="entry name" value="Beta-glucanase-like"/>
</dbReference>
<dbReference type="CDD" id="cd02181">
    <property type="entry name" value="GH16_fungal_Lam16A_glucanase"/>
    <property type="match status" value="1"/>
</dbReference>
<protein>
    <recommendedName>
        <fullName evidence="2">GH16 domain-containing protein</fullName>
    </recommendedName>
</protein>
<dbReference type="PANTHER" id="PTHR10963:SF24">
    <property type="entry name" value="GLYCOSIDASE C21B10.07-RELATED"/>
    <property type="match status" value="1"/>
</dbReference>
<reference evidence="3" key="1">
    <citation type="submission" date="2023-11" db="EMBL/GenBank/DDBJ databases">
        <authorList>
            <person name="De Vega J J."/>
            <person name="De Vega J J."/>
        </authorList>
    </citation>
    <scope>NUCLEOTIDE SEQUENCE</scope>
</reference>
<dbReference type="Pfam" id="PF26113">
    <property type="entry name" value="GH16_XgeA"/>
    <property type="match status" value="1"/>
</dbReference>
<feature type="chain" id="PRO_5042283355" description="GH16 domain-containing protein" evidence="1">
    <location>
        <begin position="19"/>
        <end position="328"/>
    </location>
</feature>
<dbReference type="InterPro" id="IPR050546">
    <property type="entry name" value="Glycosyl_Hydrlase_16"/>
</dbReference>
<keyword evidence="4" id="KW-1185">Reference proteome</keyword>
<accession>A0AAD2HXV3</accession>
<dbReference type="GO" id="GO:0004553">
    <property type="term" value="F:hydrolase activity, hydrolyzing O-glycosyl compounds"/>
    <property type="evidence" value="ECO:0007669"/>
    <property type="project" value="InterPro"/>
</dbReference>
<dbReference type="PROSITE" id="PS51762">
    <property type="entry name" value="GH16_2"/>
    <property type="match status" value="1"/>
</dbReference>
<evidence type="ECO:0000313" key="3">
    <source>
        <dbReference type="EMBL" id="CAK5283129.1"/>
    </source>
</evidence>
<proteinExistence type="predicted"/>
<name>A0AAD2HXV3_9AGAR</name>
<feature type="signal peptide" evidence="1">
    <location>
        <begin position="1"/>
        <end position="18"/>
    </location>
</feature>
<comment type="caution">
    <text evidence="3">The sequence shown here is derived from an EMBL/GenBank/DDBJ whole genome shotgun (WGS) entry which is preliminary data.</text>
</comment>
<dbReference type="SUPFAM" id="SSF49899">
    <property type="entry name" value="Concanavalin A-like lectins/glucanases"/>
    <property type="match status" value="1"/>
</dbReference>
<sequence length="328" mass="35384">MPSFSLLATLSLPLLALAAPHDIRSVNAHRRDLSKRSTFKLVDHFNGTDFLKWDFFSAADPTHGAVNYLTAQEAQAKNLAFTQKDGTTVLAVDNTTKLKPGQKRDSVRISSPKSYNQGLFIMDAWAMPHGPTVWPAFWMVGPNWPLGGEIDIVEGVEDASTNQMTLHTSEGCSLATSLVHEFTGAHTSTTDCTSGGSNNNGCGITDANPKTYGHEFNLAAGGAWATLVDNSGIKIWHFERNAMPSDITAQKPNPSNWGKPAAFFSSSACQIASHFSNMVMTFDTTLCGDWDGAVFQGGSTACANAVADPSNYDLAKWMLNYVSVYESS</sequence>
<organism evidence="3 4">
    <name type="scientific">Mycena citricolor</name>
    <dbReference type="NCBI Taxonomy" id="2018698"/>
    <lineage>
        <taxon>Eukaryota</taxon>
        <taxon>Fungi</taxon>
        <taxon>Dikarya</taxon>
        <taxon>Basidiomycota</taxon>
        <taxon>Agaricomycotina</taxon>
        <taxon>Agaricomycetes</taxon>
        <taxon>Agaricomycetidae</taxon>
        <taxon>Agaricales</taxon>
        <taxon>Marasmiineae</taxon>
        <taxon>Mycenaceae</taxon>
        <taxon>Mycena</taxon>
    </lineage>
</organism>
<keyword evidence="1" id="KW-0732">Signal</keyword>
<dbReference type="PANTHER" id="PTHR10963">
    <property type="entry name" value="GLYCOSYL HYDROLASE-RELATED"/>
    <property type="match status" value="1"/>
</dbReference>